<keyword evidence="6 7" id="KW-0472">Membrane</keyword>
<dbReference type="InterPro" id="IPR036737">
    <property type="entry name" value="OmpA-like_sf"/>
</dbReference>
<evidence type="ECO:0000256" key="2">
    <source>
        <dbReference type="ARBA" id="ARBA00008914"/>
    </source>
</evidence>
<comment type="similarity">
    <text evidence="2">Belongs to the MotB family.</text>
</comment>
<comment type="subcellular location">
    <subcellularLocation>
        <location evidence="1">Cell membrane</location>
        <topology evidence="1">Single-pass membrane protein</topology>
    </subcellularLocation>
</comment>
<dbReference type="Pfam" id="PF00691">
    <property type="entry name" value="OmpA"/>
    <property type="match status" value="1"/>
</dbReference>
<feature type="domain" description="OmpA-like" evidence="10">
    <location>
        <begin position="150"/>
        <end position="270"/>
    </location>
</feature>
<dbReference type="PANTHER" id="PTHR30329">
    <property type="entry name" value="STATOR ELEMENT OF FLAGELLAR MOTOR COMPLEX"/>
    <property type="match status" value="1"/>
</dbReference>
<dbReference type="AlphaFoldDB" id="A0A2V1JVQ0"/>
<evidence type="ECO:0000256" key="8">
    <source>
        <dbReference type="SAM" id="MobiDB-lite"/>
    </source>
</evidence>
<dbReference type="Pfam" id="PF13677">
    <property type="entry name" value="MotB_plug"/>
    <property type="match status" value="1"/>
</dbReference>
<dbReference type="Gene3D" id="3.30.1330.60">
    <property type="entry name" value="OmpA-like domain"/>
    <property type="match status" value="1"/>
</dbReference>
<evidence type="ECO:0000256" key="1">
    <source>
        <dbReference type="ARBA" id="ARBA00004162"/>
    </source>
</evidence>
<feature type="region of interest" description="Disordered" evidence="8">
    <location>
        <begin position="315"/>
        <end position="362"/>
    </location>
</feature>
<evidence type="ECO:0000259" key="10">
    <source>
        <dbReference type="PROSITE" id="PS51123"/>
    </source>
</evidence>
<feature type="compositionally biased region" description="Basic and acidic residues" evidence="8">
    <location>
        <begin position="90"/>
        <end position="100"/>
    </location>
</feature>
<keyword evidence="5 9" id="KW-1133">Transmembrane helix</keyword>
<evidence type="ECO:0000256" key="7">
    <source>
        <dbReference type="PROSITE-ProRule" id="PRU00473"/>
    </source>
</evidence>
<feature type="compositionally biased region" description="Basic and acidic residues" evidence="8">
    <location>
        <begin position="336"/>
        <end position="354"/>
    </location>
</feature>
<keyword evidence="3" id="KW-1003">Cell membrane</keyword>
<dbReference type="SUPFAM" id="SSF103088">
    <property type="entry name" value="OmpA-like"/>
    <property type="match status" value="1"/>
</dbReference>
<sequence>MARDESQRIVIRRKKSGHGGGHHGGSWKIAYADFITAMMAFFLVMWLLSLIPKEDLKGLADYFRTPLSVAIKGGPAAATQSQPIPGGGKDITERDGEQTRSDGGQFHGTKEREMRRLQTFRLRLENVIDHSPMLRAYRPQLLIDMTTEGLRVQIVDTNNRPMFATGSAQVAPYMRAILRELGPLLNELPNKISLSGHTDALNYAQGERSYSNWELSADRANSSRRELVAGGLSDDKVMRIVGLGANMPLVKNDPYAPVNRRISLVILNESTQKRIEQENQAAADVTSTNPGELQEQLDSMPLPETREFEYQMPVSLQREPASQESETLPAWARVPSLEEARVETRTDVAHHEDDGAGNAEQL</sequence>
<evidence type="ECO:0000313" key="11">
    <source>
        <dbReference type="EMBL" id="PWF21210.1"/>
    </source>
</evidence>
<evidence type="ECO:0000256" key="6">
    <source>
        <dbReference type="ARBA" id="ARBA00023136"/>
    </source>
</evidence>
<dbReference type="NCBIfam" id="NF006548">
    <property type="entry name" value="PRK09041.1"/>
    <property type="match status" value="1"/>
</dbReference>
<keyword evidence="12" id="KW-1185">Reference proteome</keyword>
<gene>
    <name evidence="11" type="ORF">DD235_15440</name>
</gene>
<dbReference type="InterPro" id="IPR050330">
    <property type="entry name" value="Bact_OuterMem_StrucFunc"/>
</dbReference>
<dbReference type="EMBL" id="QETA01000008">
    <property type="protein sequence ID" value="PWF21210.1"/>
    <property type="molecule type" value="Genomic_DNA"/>
</dbReference>
<feature type="transmembrane region" description="Helical" evidence="9">
    <location>
        <begin position="29"/>
        <end position="48"/>
    </location>
</feature>
<keyword evidence="4 9" id="KW-0812">Transmembrane</keyword>
<proteinExistence type="inferred from homology"/>
<name>A0A2V1JVQ0_9BURK</name>
<evidence type="ECO:0000313" key="12">
    <source>
        <dbReference type="Proteomes" id="UP000245212"/>
    </source>
</evidence>
<dbReference type="InterPro" id="IPR006665">
    <property type="entry name" value="OmpA-like"/>
</dbReference>
<evidence type="ECO:0000256" key="9">
    <source>
        <dbReference type="SAM" id="Phobius"/>
    </source>
</evidence>
<reference evidence="12" key="1">
    <citation type="submission" date="2018-05" db="EMBL/GenBank/DDBJ databases">
        <authorList>
            <person name="Li Y."/>
        </authorList>
    </citation>
    <scope>NUCLEOTIDE SEQUENCE [LARGE SCALE GENOMIC DNA]</scope>
    <source>
        <strain evidence="12">3d-2-2</strain>
    </source>
</reference>
<dbReference type="PROSITE" id="PS51123">
    <property type="entry name" value="OMPA_2"/>
    <property type="match status" value="1"/>
</dbReference>
<evidence type="ECO:0000256" key="3">
    <source>
        <dbReference type="ARBA" id="ARBA00022475"/>
    </source>
</evidence>
<accession>A0A2V1JVQ0</accession>
<dbReference type="GO" id="GO:0005886">
    <property type="term" value="C:plasma membrane"/>
    <property type="evidence" value="ECO:0007669"/>
    <property type="project" value="UniProtKB-SubCell"/>
</dbReference>
<feature type="region of interest" description="Disordered" evidence="8">
    <location>
        <begin position="74"/>
        <end position="110"/>
    </location>
</feature>
<dbReference type="Proteomes" id="UP000245212">
    <property type="component" value="Unassembled WGS sequence"/>
</dbReference>
<dbReference type="InterPro" id="IPR025713">
    <property type="entry name" value="MotB-like_N_dom"/>
</dbReference>
<dbReference type="PANTHER" id="PTHR30329:SF18">
    <property type="entry name" value="MOTILITY PROTEIN B"/>
    <property type="match status" value="1"/>
</dbReference>
<comment type="caution">
    <text evidence="11">The sequence shown here is derived from an EMBL/GenBank/DDBJ whole genome shotgun (WGS) entry which is preliminary data.</text>
</comment>
<organism evidence="11 12">
    <name type="scientific">Corticimicrobacter populi</name>
    <dbReference type="NCBI Taxonomy" id="2175229"/>
    <lineage>
        <taxon>Bacteria</taxon>
        <taxon>Pseudomonadati</taxon>
        <taxon>Pseudomonadota</taxon>
        <taxon>Betaproteobacteria</taxon>
        <taxon>Burkholderiales</taxon>
        <taxon>Alcaligenaceae</taxon>
        <taxon>Corticimicrobacter</taxon>
    </lineage>
</organism>
<evidence type="ECO:0000256" key="5">
    <source>
        <dbReference type="ARBA" id="ARBA00022989"/>
    </source>
</evidence>
<dbReference type="CDD" id="cd07185">
    <property type="entry name" value="OmpA_C-like"/>
    <property type="match status" value="1"/>
</dbReference>
<evidence type="ECO:0000256" key="4">
    <source>
        <dbReference type="ARBA" id="ARBA00022692"/>
    </source>
</evidence>
<protein>
    <submittedName>
        <fullName evidence="11">Motility protein MotB</fullName>
    </submittedName>
</protein>